<dbReference type="PANTHER" id="PTHR36220:SF1">
    <property type="entry name" value="GAMMA TUBULIN COMPLEX COMPONENT C-TERMINAL DOMAIN-CONTAINING PROTEIN"/>
    <property type="match status" value="1"/>
</dbReference>
<reference evidence="1" key="1">
    <citation type="submission" date="2022-04" db="EMBL/GenBank/DDBJ databases">
        <title>Roseibium sp. CAU 1639 isolated from mud.</title>
        <authorList>
            <person name="Kim W."/>
        </authorList>
    </citation>
    <scope>NUCLEOTIDE SEQUENCE</scope>
    <source>
        <strain evidence="1">CAU 1639</strain>
    </source>
</reference>
<proteinExistence type="predicted"/>
<dbReference type="InterPro" id="IPR011043">
    <property type="entry name" value="Gal_Oxase/kelch_b-propeller"/>
</dbReference>
<protein>
    <submittedName>
        <fullName evidence="1">FG-GAP repeat protein</fullName>
    </submittedName>
</protein>
<dbReference type="InterPro" id="IPR015915">
    <property type="entry name" value="Kelch-typ_b-propeller"/>
</dbReference>
<evidence type="ECO:0000313" key="1">
    <source>
        <dbReference type="EMBL" id="MCK7615402.1"/>
    </source>
</evidence>
<dbReference type="Proteomes" id="UP001431221">
    <property type="component" value="Unassembled WGS sequence"/>
</dbReference>
<keyword evidence="2" id="KW-1185">Reference proteome</keyword>
<organism evidence="1 2">
    <name type="scientific">Roseibium sediminicola</name>
    <dbReference type="NCBI Taxonomy" id="2933272"/>
    <lineage>
        <taxon>Bacteria</taxon>
        <taxon>Pseudomonadati</taxon>
        <taxon>Pseudomonadota</taxon>
        <taxon>Alphaproteobacteria</taxon>
        <taxon>Hyphomicrobiales</taxon>
        <taxon>Stappiaceae</taxon>
        <taxon>Roseibium</taxon>
    </lineage>
</organism>
<comment type="caution">
    <text evidence="1">The sequence shown here is derived from an EMBL/GenBank/DDBJ whole genome shotgun (WGS) entry which is preliminary data.</text>
</comment>
<dbReference type="SUPFAM" id="SSF50965">
    <property type="entry name" value="Galactose oxidase, central domain"/>
    <property type="match status" value="1"/>
</dbReference>
<dbReference type="Gene3D" id="2.120.10.80">
    <property type="entry name" value="Kelch-type beta propeller"/>
    <property type="match status" value="2"/>
</dbReference>
<dbReference type="RefSeq" id="WP_248158811.1">
    <property type="nucleotide sequence ID" value="NZ_JALNMJ010000025.1"/>
</dbReference>
<accession>A0ABT0H277</accession>
<gene>
    <name evidence="1" type="ORF">M0H32_24810</name>
</gene>
<name>A0ABT0H277_9HYPH</name>
<sequence length="405" mass="40205">MSISERPEAEDTSSDYPVFAPYAQLGAKLVGSNALGDSQQGTVAISADGTTAVVGGSNDNEGTGAIWIFVRSGDSWTQQGAKLTGSDGVGAPGLGTSVAISEDGNTVIAGGSGDNGLVGAAWVFTRTNGIWTQQGAKLVGSGYVGEPMQGAAVGLSADGNTAAIGGNGDDYAVGAVWIFTRSTGTWSQSGSKLVGSGYSGKANQGAALALSGDGQTLVIGSALEVQDTAPVWVFANSGGWQQQGNYLTGSGGVPDPYGQNTALAVSHDGSTFVLGENQDNGQTGATWIFTRTSGIWTQEGSKLVGTGATGTAGQGGAVAISSDGKTIAVGGDDDNSDEGAVWVFQKNSGTWLQCGEKLVGTGASGKALQGTSVALSGDGRTILSGGPGDNSMTGATWVFAAQFIA</sequence>
<evidence type="ECO:0000313" key="2">
    <source>
        <dbReference type="Proteomes" id="UP001431221"/>
    </source>
</evidence>
<dbReference type="EMBL" id="JALNMJ010000025">
    <property type="protein sequence ID" value="MCK7615402.1"/>
    <property type="molecule type" value="Genomic_DNA"/>
</dbReference>
<dbReference type="PANTHER" id="PTHR36220">
    <property type="entry name" value="UNNAMED PRODUCT"/>
    <property type="match status" value="1"/>
</dbReference>